<evidence type="ECO:0000256" key="1">
    <source>
        <dbReference type="SAM" id="MobiDB-lite"/>
    </source>
</evidence>
<evidence type="ECO:0000313" key="3">
    <source>
        <dbReference type="Proteomes" id="UP001281410"/>
    </source>
</evidence>
<dbReference type="AlphaFoldDB" id="A0AAE0DZ54"/>
<comment type="caution">
    <text evidence="2">The sequence shown here is derived from an EMBL/GenBank/DDBJ whole genome shotgun (WGS) entry which is preliminary data.</text>
</comment>
<gene>
    <name evidence="2" type="ORF">Dsin_021484</name>
</gene>
<feature type="compositionally biased region" description="Low complexity" evidence="1">
    <location>
        <begin position="12"/>
        <end position="22"/>
    </location>
</feature>
<feature type="region of interest" description="Disordered" evidence="1">
    <location>
        <begin position="34"/>
        <end position="67"/>
    </location>
</feature>
<protein>
    <submittedName>
        <fullName evidence="2">Uncharacterized protein</fullName>
    </submittedName>
</protein>
<evidence type="ECO:0000313" key="2">
    <source>
        <dbReference type="EMBL" id="KAK3198069.1"/>
    </source>
</evidence>
<sequence>MPPRRKREIDVDPSSPVDAAPPSTLLASAVAASLFKHQSRNQRTEERARMREREVLSIEEESKPNFK</sequence>
<dbReference type="Proteomes" id="UP001281410">
    <property type="component" value="Unassembled WGS sequence"/>
</dbReference>
<organism evidence="2 3">
    <name type="scientific">Dipteronia sinensis</name>
    <dbReference type="NCBI Taxonomy" id="43782"/>
    <lineage>
        <taxon>Eukaryota</taxon>
        <taxon>Viridiplantae</taxon>
        <taxon>Streptophyta</taxon>
        <taxon>Embryophyta</taxon>
        <taxon>Tracheophyta</taxon>
        <taxon>Spermatophyta</taxon>
        <taxon>Magnoliopsida</taxon>
        <taxon>eudicotyledons</taxon>
        <taxon>Gunneridae</taxon>
        <taxon>Pentapetalae</taxon>
        <taxon>rosids</taxon>
        <taxon>malvids</taxon>
        <taxon>Sapindales</taxon>
        <taxon>Sapindaceae</taxon>
        <taxon>Hippocastanoideae</taxon>
        <taxon>Acereae</taxon>
        <taxon>Dipteronia</taxon>
    </lineage>
</organism>
<feature type="compositionally biased region" description="Basic and acidic residues" evidence="1">
    <location>
        <begin position="42"/>
        <end position="67"/>
    </location>
</feature>
<accession>A0AAE0DZ54</accession>
<name>A0AAE0DZ54_9ROSI</name>
<dbReference type="EMBL" id="JANJYJ010000007">
    <property type="protein sequence ID" value="KAK3198069.1"/>
    <property type="molecule type" value="Genomic_DNA"/>
</dbReference>
<reference evidence="2" key="1">
    <citation type="journal article" date="2023" name="Plant J.">
        <title>Genome sequences and population genomics provide insights into the demographic history, inbreeding, and mutation load of two 'living fossil' tree species of Dipteronia.</title>
        <authorList>
            <person name="Feng Y."/>
            <person name="Comes H.P."/>
            <person name="Chen J."/>
            <person name="Zhu S."/>
            <person name="Lu R."/>
            <person name="Zhang X."/>
            <person name="Li P."/>
            <person name="Qiu J."/>
            <person name="Olsen K.M."/>
            <person name="Qiu Y."/>
        </authorList>
    </citation>
    <scope>NUCLEOTIDE SEQUENCE</scope>
    <source>
        <strain evidence="2">NBL</strain>
    </source>
</reference>
<feature type="region of interest" description="Disordered" evidence="1">
    <location>
        <begin position="1"/>
        <end position="22"/>
    </location>
</feature>
<proteinExistence type="predicted"/>
<keyword evidence="3" id="KW-1185">Reference proteome</keyword>